<dbReference type="SUPFAM" id="SSF49464">
    <property type="entry name" value="Carboxypeptidase regulatory domain-like"/>
    <property type="match status" value="1"/>
</dbReference>
<dbReference type="NCBIfam" id="TIGR04056">
    <property type="entry name" value="OMP_RagA_SusC"/>
    <property type="match status" value="1"/>
</dbReference>
<keyword evidence="2 8" id="KW-0813">Transport</keyword>
<dbReference type="InterPro" id="IPR012910">
    <property type="entry name" value="Plug_dom"/>
</dbReference>
<evidence type="ECO:0000256" key="4">
    <source>
        <dbReference type="ARBA" id="ARBA00022692"/>
    </source>
</evidence>
<evidence type="ECO:0000256" key="3">
    <source>
        <dbReference type="ARBA" id="ARBA00022452"/>
    </source>
</evidence>
<feature type="region of interest" description="Disordered" evidence="10">
    <location>
        <begin position="759"/>
        <end position="778"/>
    </location>
</feature>
<evidence type="ECO:0000256" key="9">
    <source>
        <dbReference type="RuleBase" id="RU003357"/>
    </source>
</evidence>
<keyword evidence="14" id="KW-0675">Receptor</keyword>
<dbReference type="Gene3D" id="2.60.40.1120">
    <property type="entry name" value="Carboxypeptidase-like, regulatory domain"/>
    <property type="match status" value="1"/>
</dbReference>
<dbReference type="RefSeq" id="WP_130611741.1">
    <property type="nucleotide sequence ID" value="NZ_SGIU01000001.1"/>
</dbReference>
<keyword evidence="11" id="KW-0732">Signal</keyword>
<keyword evidence="15" id="KW-1185">Reference proteome</keyword>
<evidence type="ECO:0000256" key="6">
    <source>
        <dbReference type="ARBA" id="ARBA00023136"/>
    </source>
</evidence>
<feature type="chain" id="PRO_5020576139" evidence="11">
    <location>
        <begin position="22"/>
        <end position="975"/>
    </location>
</feature>
<dbReference type="NCBIfam" id="TIGR04057">
    <property type="entry name" value="SusC_RagA_signa"/>
    <property type="match status" value="1"/>
</dbReference>
<dbReference type="SUPFAM" id="SSF56935">
    <property type="entry name" value="Porins"/>
    <property type="match status" value="1"/>
</dbReference>
<feature type="domain" description="TonB-dependent receptor plug" evidence="13">
    <location>
        <begin position="113"/>
        <end position="230"/>
    </location>
</feature>
<feature type="signal peptide" evidence="11">
    <location>
        <begin position="1"/>
        <end position="21"/>
    </location>
</feature>
<proteinExistence type="inferred from homology"/>
<keyword evidence="5 9" id="KW-0798">TonB box</keyword>
<evidence type="ECO:0000256" key="8">
    <source>
        <dbReference type="PROSITE-ProRule" id="PRU01360"/>
    </source>
</evidence>
<dbReference type="EMBL" id="SGIU01000001">
    <property type="protein sequence ID" value="TAI49580.1"/>
    <property type="molecule type" value="Genomic_DNA"/>
</dbReference>
<protein>
    <submittedName>
        <fullName evidence="14">TonB-dependent receptor</fullName>
    </submittedName>
</protein>
<feature type="domain" description="TonB-dependent receptor-like beta-barrel" evidence="12">
    <location>
        <begin position="392"/>
        <end position="759"/>
    </location>
</feature>
<evidence type="ECO:0000256" key="2">
    <source>
        <dbReference type="ARBA" id="ARBA00022448"/>
    </source>
</evidence>
<sequence length="975" mass="106565">MKTKQTIIACILFFALFGLSAQITVTGSVSDEVTGDPIFGANVLLKGTSVGATTDLDGNFQIQANQGDILVFSYIGFTTQEIEVVSSVLNVVMSESQNQLDEVVIIGYGSTTVKDATGAIEKVDAEEFNGGVIVSPEQLISGKTAGVNIIPPSGQPGQAGTIRVRGGTSSLNANNSPLIVIDGVPVDQNNTPGSASTPLNSINPNDIESFVVLKDASAAAIYGSRASAGVILITTKSGKLNAPLEVTFGSYASIGSTANRSDVLSAEQFRAAINATGTPEQIALLGNANTDWQDQIFQGAFGTDTNLAISKGYDSSSYRLSLGYLNQEGVLKTSEFERLNAALTFRQNLFDNSLKVDLNIRGAFTTDDFANNSALRSALEFDPTFPVFSGSDLYGGYSEWLQDDGTPLALAALNPLGLLRQNFNTADTERFIGNVKFDYDIPFLKGLKANLILGFDYSKVDGETRTLATSAGGFLNGGSEGTYGSLRRSTLADFYLNYMTELEKMDSKIDLTVGHSYQDFYRENQSFNLTGLGAISETEFATQNSLISYFARFNYVLKSKYLLTLSYRRDGSSRFARENRWGNFLSGALAWSISEEDFLKDSKTISNLKLRLGYGETGQQEIGSDFGFLPVFTPGQDDFRYQFGNEFFNTLRPSGFDSDIKWEESSTYNIGLDFGFLENKIAGSIDYFTRSTSDVLSTISPPAGSNLTNILFTNIGDLESSGIEFSLETDIVRKEQFNWNFGFNVTYLDNEIKKLNSVDDPNSPGIATGPISGGTGNNIQTQKVGEPQNSFLVFEQVYDENGRPIEGEYVDINGDGTVDSADRRIYKNPNADVLLGFSSYTNYKNWDLNFTLRGSLGNYAYNNNDSSLGVASELNRLNSNRNILASYLDTNFQTLQLFSDYYVQDASFLRMDNITLGYNFDNILNGKVDLRLYTTAQNVFVITGYDGLDPEINNGIDNNLFPRPRTFLFGFNANF</sequence>
<evidence type="ECO:0000259" key="12">
    <source>
        <dbReference type="Pfam" id="PF00593"/>
    </source>
</evidence>
<dbReference type="Pfam" id="PF00593">
    <property type="entry name" value="TonB_dep_Rec_b-barrel"/>
    <property type="match status" value="1"/>
</dbReference>
<dbReference type="AlphaFoldDB" id="A0A4V2HSY8"/>
<reference evidence="14 15" key="1">
    <citation type="submission" date="2019-02" db="EMBL/GenBank/DDBJ databases">
        <title>Draft genome sequence of Muricauda sp. 176CP4-71.</title>
        <authorList>
            <person name="Park J.-S."/>
        </authorList>
    </citation>
    <scope>NUCLEOTIDE SEQUENCE [LARGE SCALE GENOMIC DNA]</scope>
    <source>
        <strain evidence="14 15">176CP4-71</strain>
    </source>
</reference>
<dbReference type="OrthoDB" id="9768177at2"/>
<evidence type="ECO:0000259" key="13">
    <source>
        <dbReference type="Pfam" id="PF07715"/>
    </source>
</evidence>
<dbReference type="Pfam" id="PF07715">
    <property type="entry name" value="Plug"/>
    <property type="match status" value="1"/>
</dbReference>
<dbReference type="InterPro" id="IPR039426">
    <property type="entry name" value="TonB-dep_rcpt-like"/>
</dbReference>
<evidence type="ECO:0000313" key="15">
    <source>
        <dbReference type="Proteomes" id="UP000291981"/>
    </source>
</evidence>
<dbReference type="Proteomes" id="UP000291981">
    <property type="component" value="Unassembled WGS sequence"/>
</dbReference>
<gene>
    <name evidence="14" type="ORF">EW142_07225</name>
</gene>
<dbReference type="InterPro" id="IPR000531">
    <property type="entry name" value="Beta-barrel_TonB"/>
</dbReference>
<evidence type="ECO:0000256" key="11">
    <source>
        <dbReference type="SAM" id="SignalP"/>
    </source>
</evidence>
<dbReference type="Gene3D" id="2.40.170.20">
    <property type="entry name" value="TonB-dependent receptor, beta-barrel domain"/>
    <property type="match status" value="1"/>
</dbReference>
<dbReference type="Pfam" id="PF13715">
    <property type="entry name" value="CarbopepD_reg_2"/>
    <property type="match status" value="1"/>
</dbReference>
<evidence type="ECO:0000256" key="5">
    <source>
        <dbReference type="ARBA" id="ARBA00023077"/>
    </source>
</evidence>
<dbReference type="InterPro" id="IPR023996">
    <property type="entry name" value="TonB-dep_OMP_SusC/RagA"/>
</dbReference>
<keyword evidence="4 8" id="KW-0812">Transmembrane</keyword>
<dbReference type="InterPro" id="IPR023997">
    <property type="entry name" value="TonB-dep_OMP_SusC/RagA_CS"/>
</dbReference>
<comment type="similarity">
    <text evidence="8 9">Belongs to the TonB-dependent receptor family.</text>
</comment>
<dbReference type="PROSITE" id="PS52016">
    <property type="entry name" value="TONB_DEPENDENT_REC_3"/>
    <property type="match status" value="1"/>
</dbReference>
<evidence type="ECO:0000256" key="10">
    <source>
        <dbReference type="SAM" id="MobiDB-lite"/>
    </source>
</evidence>
<dbReference type="Gene3D" id="2.170.130.10">
    <property type="entry name" value="TonB-dependent receptor, plug domain"/>
    <property type="match status" value="1"/>
</dbReference>
<evidence type="ECO:0000313" key="14">
    <source>
        <dbReference type="EMBL" id="TAI49580.1"/>
    </source>
</evidence>
<dbReference type="InterPro" id="IPR037066">
    <property type="entry name" value="Plug_dom_sf"/>
</dbReference>
<keyword evidence="7 8" id="KW-0998">Cell outer membrane</keyword>
<evidence type="ECO:0000256" key="1">
    <source>
        <dbReference type="ARBA" id="ARBA00004571"/>
    </source>
</evidence>
<dbReference type="InterPro" id="IPR036942">
    <property type="entry name" value="Beta-barrel_TonB_sf"/>
</dbReference>
<comment type="caution">
    <text evidence="14">The sequence shown here is derived from an EMBL/GenBank/DDBJ whole genome shotgun (WGS) entry which is preliminary data.</text>
</comment>
<keyword evidence="3 8" id="KW-1134">Transmembrane beta strand</keyword>
<organism evidence="14 15">
    <name type="scientific">Flagellimonas allohymeniacidonis</name>
    <dbReference type="NCBI Taxonomy" id="2517819"/>
    <lineage>
        <taxon>Bacteria</taxon>
        <taxon>Pseudomonadati</taxon>
        <taxon>Bacteroidota</taxon>
        <taxon>Flavobacteriia</taxon>
        <taxon>Flavobacteriales</taxon>
        <taxon>Flavobacteriaceae</taxon>
        <taxon>Flagellimonas</taxon>
    </lineage>
</organism>
<name>A0A4V2HSY8_9FLAO</name>
<keyword evidence="6 8" id="KW-0472">Membrane</keyword>
<accession>A0A4V2HSY8</accession>
<comment type="subcellular location">
    <subcellularLocation>
        <location evidence="1 8">Cell outer membrane</location>
        <topology evidence="1 8">Multi-pass membrane protein</topology>
    </subcellularLocation>
</comment>
<dbReference type="GO" id="GO:0009279">
    <property type="term" value="C:cell outer membrane"/>
    <property type="evidence" value="ECO:0007669"/>
    <property type="project" value="UniProtKB-SubCell"/>
</dbReference>
<evidence type="ECO:0000256" key="7">
    <source>
        <dbReference type="ARBA" id="ARBA00023237"/>
    </source>
</evidence>
<dbReference type="InterPro" id="IPR008969">
    <property type="entry name" value="CarboxyPept-like_regulatory"/>
</dbReference>